<keyword evidence="12" id="KW-1185">Reference proteome</keyword>
<feature type="domain" description="PAS" evidence="10">
    <location>
        <begin position="20"/>
        <end position="68"/>
    </location>
</feature>
<evidence type="ECO:0000313" key="11">
    <source>
        <dbReference type="EMBL" id="TXL72204.1"/>
    </source>
</evidence>
<dbReference type="PRINTS" id="PR00344">
    <property type="entry name" value="BCTRLSENSOR"/>
</dbReference>
<dbReference type="InterPro" id="IPR000014">
    <property type="entry name" value="PAS"/>
</dbReference>
<dbReference type="SUPFAM" id="SSF47384">
    <property type="entry name" value="Homodimeric domain of signal transducing histidine kinase"/>
    <property type="match status" value="1"/>
</dbReference>
<dbReference type="SUPFAM" id="SSF55874">
    <property type="entry name" value="ATPase domain of HSP90 chaperone/DNA topoisomerase II/histidine kinase"/>
    <property type="match status" value="1"/>
</dbReference>
<dbReference type="EMBL" id="VDUZ01000035">
    <property type="protein sequence ID" value="TXL72204.1"/>
    <property type="molecule type" value="Genomic_DNA"/>
</dbReference>
<dbReference type="GO" id="GO:0006355">
    <property type="term" value="P:regulation of DNA-templated transcription"/>
    <property type="evidence" value="ECO:0007669"/>
    <property type="project" value="InterPro"/>
</dbReference>
<dbReference type="Pfam" id="PF02518">
    <property type="entry name" value="HATPase_c"/>
    <property type="match status" value="1"/>
</dbReference>
<dbReference type="CDD" id="cd00130">
    <property type="entry name" value="PAS"/>
    <property type="match status" value="1"/>
</dbReference>
<dbReference type="SMART" id="SM00388">
    <property type="entry name" value="HisKA"/>
    <property type="match status" value="1"/>
</dbReference>
<evidence type="ECO:0000256" key="5">
    <source>
        <dbReference type="ARBA" id="ARBA00022741"/>
    </source>
</evidence>
<keyword evidence="3" id="KW-0597">Phosphoprotein</keyword>
<name>A0A5C8PFX8_9HYPH</name>
<organism evidence="11 12">
    <name type="scientific">Vineibacter terrae</name>
    <dbReference type="NCBI Taxonomy" id="2586908"/>
    <lineage>
        <taxon>Bacteria</taxon>
        <taxon>Pseudomonadati</taxon>
        <taxon>Pseudomonadota</taxon>
        <taxon>Alphaproteobacteria</taxon>
        <taxon>Hyphomicrobiales</taxon>
        <taxon>Vineibacter</taxon>
    </lineage>
</organism>
<dbReference type="Pfam" id="PF00512">
    <property type="entry name" value="HisKA"/>
    <property type="match status" value="1"/>
</dbReference>
<dbReference type="PROSITE" id="PS50112">
    <property type="entry name" value="PAS"/>
    <property type="match status" value="1"/>
</dbReference>
<dbReference type="InterPro" id="IPR003661">
    <property type="entry name" value="HisK_dim/P_dom"/>
</dbReference>
<dbReference type="Gene3D" id="3.30.450.20">
    <property type="entry name" value="PAS domain"/>
    <property type="match status" value="1"/>
</dbReference>
<dbReference type="Gene3D" id="3.30.565.10">
    <property type="entry name" value="Histidine kinase-like ATPase, C-terminal domain"/>
    <property type="match status" value="1"/>
</dbReference>
<dbReference type="PANTHER" id="PTHR43065:SF10">
    <property type="entry name" value="PEROXIDE STRESS-ACTIVATED HISTIDINE KINASE MAK3"/>
    <property type="match status" value="1"/>
</dbReference>
<evidence type="ECO:0000313" key="12">
    <source>
        <dbReference type="Proteomes" id="UP000321638"/>
    </source>
</evidence>
<dbReference type="InterPro" id="IPR013767">
    <property type="entry name" value="PAS_fold"/>
</dbReference>
<keyword evidence="7" id="KW-0067">ATP-binding</keyword>
<dbReference type="GO" id="GO:0005524">
    <property type="term" value="F:ATP binding"/>
    <property type="evidence" value="ECO:0007669"/>
    <property type="project" value="UniProtKB-KW"/>
</dbReference>
<feature type="domain" description="Histidine kinase" evidence="9">
    <location>
        <begin position="148"/>
        <end position="366"/>
    </location>
</feature>
<gene>
    <name evidence="11" type="ORF">FHP25_26615</name>
</gene>
<reference evidence="11 12" key="1">
    <citation type="submission" date="2019-06" db="EMBL/GenBank/DDBJ databases">
        <title>New taxonomy in bacterial strain CC-CFT640, isolated from vineyard.</title>
        <authorList>
            <person name="Lin S.-Y."/>
            <person name="Tsai C.-F."/>
            <person name="Young C.-C."/>
        </authorList>
    </citation>
    <scope>NUCLEOTIDE SEQUENCE [LARGE SCALE GENOMIC DNA]</scope>
    <source>
        <strain evidence="11 12">CC-CFT640</strain>
    </source>
</reference>
<dbReference type="NCBIfam" id="TIGR00229">
    <property type="entry name" value="sensory_box"/>
    <property type="match status" value="1"/>
</dbReference>
<evidence type="ECO:0000259" key="10">
    <source>
        <dbReference type="PROSITE" id="PS50112"/>
    </source>
</evidence>
<comment type="caution">
    <text evidence="11">The sequence shown here is derived from an EMBL/GenBank/DDBJ whole genome shotgun (WGS) entry which is preliminary data.</text>
</comment>
<evidence type="ECO:0000256" key="8">
    <source>
        <dbReference type="ARBA" id="ARBA00023012"/>
    </source>
</evidence>
<dbReference type="InterPro" id="IPR003594">
    <property type="entry name" value="HATPase_dom"/>
</dbReference>
<dbReference type="InterPro" id="IPR005467">
    <property type="entry name" value="His_kinase_dom"/>
</dbReference>
<dbReference type="PROSITE" id="PS50109">
    <property type="entry name" value="HIS_KIN"/>
    <property type="match status" value="1"/>
</dbReference>
<dbReference type="GO" id="GO:0000155">
    <property type="term" value="F:phosphorelay sensor kinase activity"/>
    <property type="evidence" value="ECO:0007669"/>
    <property type="project" value="InterPro"/>
</dbReference>
<dbReference type="CDD" id="cd00082">
    <property type="entry name" value="HisKA"/>
    <property type="match status" value="1"/>
</dbReference>
<dbReference type="Pfam" id="PF00989">
    <property type="entry name" value="PAS"/>
    <property type="match status" value="1"/>
</dbReference>
<dbReference type="RefSeq" id="WP_147850025.1">
    <property type="nucleotide sequence ID" value="NZ_VDUZ01000035.1"/>
</dbReference>
<evidence type="ECO:0000259" key="9">
    <source>
        <dbReference type="PROSITE" id="PS50109"/>
    </source>
</evidence>
<keyword evidence="4" id="KW-0808">Transferase</keyword>
<dbReference type="AlphaFoldDB" id="A0A5C8PFX8"/>
<evidence type="ECO:0000256" key="6">
    <source>
        <dbReference type="ARBA" id="ARBA00022777"/>
    </source>
</evidence>
<dbReference type="PANTHER" id="PTHR43065">
    <property type="entry name" value="SENSOR HISTIDINE KINASE"/>
    <property type="match status" value="1"/>
</dbReference>
<keyword evidence="5" id="KW-0547">Nucleotide-binding</keyword>
<dbReference type="SUPFAM" id="SSF55785">
    <property type="entry name" value="PYP-like sensor domain (PAS domain)"/>
    <property type="match status" value="1"/>
</dbReference>
<dbReference type="SMART" id="SM00091">
    <property type="entry name" value="PAS"/>
    <property type="match status" value="1"/>
</dbReference>
<evidence type="ECO:0000256" key="3">
    <source>
        <dbReference type="ARBA" id="ARBA00022553"/>
    </source>
</evidence>
<dbReference type="InterPro" id="IPR036890">
    <property type="entry name" value="HATPase_C_sf"/>
</dbReference>
<dbReference type="InterPro" id="IPR035965">
    <property type="entry name" value="PAS-like_dom_sf"/>
</dbReference>
<dbReference type="Proteomes" id="UP000321638">
    <property type="component" value="Unassembled WGS sequence"/>
</dbReference>
<evidence type="ECO:0000256" key="4">
    <source>
        <dbReference type="ARBA" id="ARBA00022679"/>
    </source>
</evidence>
<keyword evidence="8" id="KW-0902">Two-component regulatory system</keyword>
<accession>A0A5C8PFX8</accession>
<dbReference type="SMART" id="SM00387">
    <property type="entry name" value="HATPase_c"/>
    <property type="match status" value="1"/>
</dbReference>
<evidence type="ECO:0000256" key="7">
    <source>
        <dbReference type="ARBA" id="ARBA00022840"/>
    </source>
</evidence>
<proteinExistence type="predicted"/>
<keyword evidence="6" id="KW-0418">Kinase</keyword>
<protein>
    <recommendedName>
        <fullName evidence="2">histidine kinase</fullName>
        <ecNumber evidence="2">2.7.13.3</ecNumber>
    </recommendedName>
</protein>
<evidence type="ECO:0000256" key="1">
    <source>
        <dbReference type="ARBA" id="ARBA00000085"/>
    </source>
</evidence>
<evidence type="ECO:0000256" key="2">
    <source>
        <dbReference type="ARBA" id="ARBA00012438"/>
    </source>
</evidence>
<dbReference type="EC" id="2.7.13.3" evidence="2"/>
<dbReference type="InterPro" id="IPR036097">
    <property type="entry name" value="HisK_dim/P_sf"/>
</dbReference>
<dbReference type="InterPro" id="IPR004358">
    <property type="entry name" value="Sig_transdc_His_kin-like_C"/>
</dbReference>
<dbReference type="OrthoDB" id="9789238at2"/>
<comment type="catalytic activity">
    <reaction evidence="1">
        <text>ATP + protein L-histidine = ADP + protein N-phospho-L-histidine.</text>
        <dbReference type="EC" id="2.7.13.3"/>
    </reaction>
</comment>
<dbReference type="Gene3D" id="1.10.287.130">
    <property type="match status" value="1"/>
</dbReference>
<sequence>MVNAAVRCDDRQGAPSAAAILDALVEAVIVVDRHARIAHANTAAEQFFGLSAAMLLGRSLADFLPTDSPLFSLLDQVMKSGAAVSENGVTLSSPRLGNRFVALLMAPLHDGGGGAVAISVLEQSIARKIDNQMLHRGAARSVGAMGSMLAHEVKNPLSGIRGAAQLLEQNVGDAERELTQLICEETDRIVALVDRMEAFADGRPVERAAINIHQVLGHVRKVAEHGFGRGVRFVEVYDPSLPDVWGNRDQLIQVFLNLAKNACEAASGEGAEVILSTAYRQGVRLAVPGTRTRVHLPLVVSVQDNGPGISEELRENLFDAFVTNKVNGTGLGLALVAKIVNDHGGVVEFQSEPRRTVFNVMLPMRPRTADVAARSRSPSS</sequence>